<dbReference type="EMBL" id="QSFT01000003">
    <property type="protein sequence ID" value="RHA78376.1"/>
    <property type="molecule type" value="Genomic_DNA"/>
</dbReference>
<reference evidence="1 2" key="1">
    <citation type="submission" date="2018-08" db="EMBL/GenBank/DDBJ databases">
        <title>A genome reference for cultivated species of the human gut microbiota.</title>
        <authorList>
            <person name="Zou Y."/>
            <person name="Xue W."/>
            <person name="Luo G."/>
        </authorList>
    </citation>
    <scope>NUCLEOTIDE SEQUENCE [LARGE SCALE GENOMIC DNA]</scope>
    <source>
        <strain evidence="1 2">AM42-38</strain>
    </source>
</reference>
<gene>
    <name evidence="1" type="ORF">DW921_02715</name>
</gene>
<dbReference type="Proteomes" id="UP000283855">
    <property type="component" value="Unassembled WGS sequence"/>
</dbReference>
<dbReference type="AlphaFoldDB" id="A0A413T466"/>
<evidence type="ECO:0000313" key="2">
    <source>
        <dbReference type="Proteomes" id="UP000283855"/>
    </source>
</evidence>
<proteinExistence type="predicted"/>
<dbReference type="InterPro" id="IPR011990">
    <property type="entry name" value="TPR-like_helical_dom_sf"/>
</dbReference>
<feature type="non-terminal residue" evidence="1">
    <location>
        <position position="97"/>
    </location>
</feature>
<dbReference type="Gene3D" id="1.25.40.390">
    <property type="match status" value="1"/>
</dbReference>
<accession>A0A413T466</accession>
<organism evidence="1 2">
    <name type="scientific">Phocaeicola coprophilus</name>
    <dbReference type="NCBI Taxonomy" id="387090"/>
    <lineage>
        <taxon>Bacteria</taxon>
        <taxon>Pseudomonadati</taxon>
        <taxon>Bacteroidota</taxon>
        <taxon>Bacteroidia</taxon>
        <taxon>Bacteroidales</taxon>
        <taxon>Bacteroidaceae</taxon>
        <taxon>Phocaeicola</taxon>
    </lineage>
</organism>
<evidence type="ECO:0000313" key="1">
    <source>
        <dbReference type="EMBL" id="RHA78376.1"/>
    </source>
</evidence>
<dbReference type="SUPFAM" id="SSF48452">
    <property type="entry name" value="TPR-like"/>
    <property type="match status" value="1"/>
</dbReference>
<protein>
    <submittedName>
        <fullName evidence="1">RagB/SusD family nutrient uptake outer membrane protein</fullName>
    </submittedName>
</protein>
<comment type="caution">
    <text evidence="1">The sequence shown here is derived from an EMBL/GenBank/DDBJ whole genome shotgun (WGS) entry which is preliminary data.</text>
</comment>
<name>A0A413T466_9BACT</name>
<sequence length="97" mass="10912">MDLTPETNIATDESVRNVGDCEKYSNLFHAEWRGYIQGSIAATELVQSGQVVATPDYGNNYGSFYRWDFQITDGTIQSCWSSNYNYIANANLLIQKA</sequence>